<dbReference type="PROSITE" id="PS51257">
    <property type="entry name" value="PROKAR_LIPOPROTEIN"/>
    <property type="match status" value="1"/>
</dbReference>
<reference evidence="2" key="1">
    <citation type="submission" date="2020-08" db="EMBL/GenBank/DDBJ databases">
        <title>Genome public.</title>
        <authorList>
            <person name="Liu C."/>
            <person name="Sun Q."/>
        </authorList>
    </citation>
    <scope>NUCLEOTIDE SEQUENCE</scope>
    <source>
        <strain evidence="2">NSJ-32</strain>
    </source>
</reference>
<keyword evidence="3" id="KW-1185">Reference proteome</keyword>
<proteinExistence type="predicted"/>
<feature type="signal peptide" evidence="1">
    <location>
        <begin position="1"/>
        <end position="21"/>
    </location>
</feature>
<accession>A0A926DSY2</accession>
<feature type="chain" id="PRO_5038700695" description="PsbP C-terminal domain-containing protein" evidence="1">
    <location>
        <begin position="22"/>
        <end position="225"/>
    </location>
</feature>
<gene>
    <name evidence="2" type="ORF">H8730_14245</name>
</gene>
<name>A0A926DSY2_9FIRM</name>
<dbReference type="AlphaFoldDB" id="A0A926DSY2"/>
<evidence type="ECO:0000313" key="2">
    <source>
        <dbReference type="EMBL" id="MBC8544705.1"/>
    </source>
</evidence>
<organism evidence="2 3">
    <name type="scientific">Bianquea renquensis</name>
    <dbReference type="NCBI Taxonomy" id="2763661"/>
    <lineage>
        <taxon>Bacteria</taxon>
        <taxon>Bacillati</taxon>
        <taxon>Bacillota</taxon>
        <taxon>Clostridia</taxon>
        <taxon>Eubacteriales</taxon>
        <taxon>Bianqueaceae</taxon>
        <taxon>Bianquea</taxon>
    </lineage>
</organism>
<protein>
    <recommendedName>
        <fullName evidence="4">PsbP C-terminal domain-containing protein</fullName>
    </recommendedName>
</protein>
<evidence type="ECO:0000256" key="1">
    <source>
        <dbReference type="SAM" id="SignalP"/>
    </source>
</evidence>
<sequence>MRRRLAVILVILTLGLCGCRAEDARNTVDQLRGTYARSEAATYYNGYYGVEIYVPQGWWVRQDAIVNLAEDRADTMERSQFVAEEYESGNAYIPLIRMSNEKNTAHDDNTVFQAYVEEYTGFSSVEEFADASAQVLSQSSDGYEYEVIERDRVFLQGLEFEMFTQEVTQDESVPYRCEYYIREIQEDTYLTIYVDYWPDSEKSVEDARRALQECFRIVQEYEQVA</sequence>
<dbReference type="RefSeq" id="WP_177719919.1">
    <property type="nucleotide sequence ID" value="NZ_JACRSQ010000028.1"/>
</dbReference>
<comment type="caution">
    <text evidence="2">The sequence shown here is derived from an EMBL/GenBank/DDBJ whole genome shotgun (WGS) entry which is preliminary data.</text>
</comment>
<dbReference type="EMBL" id="JACRSQ010000028">
    <property type="protein sequence ID" value="MBC8544705.1"/>
    <property type="molecule type" value="Genomic_DNA"/>
</dbReference>
<keyword evidence="1" id="KW-0732">Signal</keyword>
<dbReference type="Proteomes" id="UP000657006">
    <property type="component" value="Unassembled WGS sequence"/>
</dbReference>
<evidence type="ECO:0008006" key="4">
    <source>
        <dbReference type="Google" id="ProtNLM"/>
    </source>
</evidence>
<evidence type="ECO:0000313" key="3">
    <source>
        <dbReference type="Proteomes" id="UP000657006"/>
    </source>
</evidence>